<dbReference type="Gene3D" id="3.40.50.11540">
    <property type="entry name" value="NADH-ubiquinone oxidoreductase 51kDa subunit"/>
    <property type="match status" value="1"/>
</dbReference>
<evidence type="ECO:0000256" key="3">
    <source>
        <dbReference type="ARBA" id="ARBA00023004"/>
    </source>
</evidence>
<dbReference type="InterPro" id="IPR011538">
    <property type="entry name" value="Nuo51_FMN-bd"/>
</dbReference>
<evidence type="ECO:0000313" key="7">
    <source>
        <dbReference type="Proteomes" id="UP000509750"/>
    </source>
</evidence>
<evidence type="ECO:0000256" key="2">
    <source>
        <dbReference type="ARBA" id="ARBA00022723"/>
    </source>
</evidence>
<dbReference type="Pfam" id="PF01512">
    <property type="entry name" value="Complex1_51K"/>
    <property type="match status" value="1"/>
</dbReference>
<dbReference type="PANTHER" id="PTHR43034">
    <property type="entry name" value="ION-TRANSLOCATING OXIDOREDUCTASE COMPLEX SUBUNIT C"/>
    <property type="match status" value="1"/>
</dbReference>
<feature type="domain" description="NADH-ubiquinone oxidoreductase 51kDa subunit FMN-binding" evidence="5">
    <location>
        <begin position="20"/>
        <end position="173"/>
    </location>
</feature>
<dbReference type="KEGG" id="halg:HUG10_20040"/>
<organism evidence="6 7">
    <name type="scientific">Halorarum halophilum</name>
    <dbReference type="NCBI Taxonomy" id="2743090"/>
    <lineage>
        <taxon>Archaea</taxon>
        <taxon>Methanobacteriati</taxon>
        <taxon>Methanobacteriota</taxon>
        <taxon>Stenosarchaea group</taxon>
        <taxon>Halobacteria</taxon>
        <taxon>Halobacteriales</taxon>
        <taxon>Haloferacaceae</taxon>
        <taxon>Halorarum</taxon>
    </lineage>
</organism>
<evidence type="ECO:0000256" key="4">
    <source>
        <dbReference type="ARBA" id="ARBA00023014"/>
    </source>
</evidence>
<sequence length="365" mass="39717">MDDTVAFGEIDPATIADALQSAGVAGAGGAGFPSYVKWQSPEDVSYLLVNHQESEPNYYADKWLARNRAAEFASFFEALLNDVFDVIVVGTKERYRGVWTDELESALEPTVYEAADLPVDATTERGVVLVYTPNVYTYSEESVLLMVCAGVQIGDDLPTDHGWIVHNTESLYNALQAIRRETPVTRKFVHVDGELPRHRCLDVPIGTPATVLLEAAGLDSGEVGDDRVLADGGPGWCYEIHERPAAFGVRKRTNAVLVLDRDIATDGVQDGGYIDVLDAYDWEGGGHETEPTAIHPDMVRIPLLTNAAYEGFVRPSQPTVETGQRVLVGDVIAAPDPEGLSNAQHASIDGEVVDLTETHVVIERR</sequence>
<dbReference type="Proteomes" id="UP000509750">
    <property type="component" value="Plasmid unnamed2"/>
</dbReference>
<gene>
    <name evidence="6" type="ORF">HUG10_20040</name>
</gene>
<keyword evidence="6" id="KW-0614">Plasmid</keyword>
<keyword evidence="1" id="KW-0004">4Fe-4S</keyword>
<dbReference type="InterPro" id="IPR010208">
    <property type="entry name" value="Ion_transpt_RnfC/RsxC"/>
</dbReference>
<protein>
    <submittedName>
        <fullName evidence="6">NADH dehydrogenase subunit</fullName>
    </submittedName>
</protein>
<dbReference type="GO" id="GO:0046872">
    <property type="term" value="F:metal ion binding"/>
    <property type="evidence" value="ECO:0007669"/>
    <property type="project" value="UniProtKB-KW"/>
</dbReference>
<evidence type="ECO:0000256" key="1">
    <source>
        <dbReference type="ARBA" id="ARBA00022485"/>
    </source>
</evidence>
<keyword evidence="7" id="KW-1185">Reference proteome</keyword>
<evidence type="ECO:0000259" key="5">
    <source>
        <dbReference type="Pfam" id="PF01512"/>
    </source>
</evidence>
<reference evidence="6 7" key="1">
    <citation type="submission" date="2020-07" db="EMBL/GenBank/DDBJ databases">
        <title>Gai3-2, isolated from salt lake.</title>
        <authorList>
            <person name="Cui H."/>
            <person name="Shi X."/>
        </authorList>
    </citation>
    <scope>NUCLEOTIDE SEQUENCE [LARGE SCALE GENOMIC DNA]</scope>
    <source>
        <strain evidence="6 7">Gai3-2</strain>
        <plasmid evidence="6 7">unnamed2</plasmid>
    </source>
</reference>
<geneLocation type="plasmid" evidence="6 7">
    <name>unnamed2</name>
</geneLocation>
<dbReference type="GO" id="GO:0009055">
    <property type="term" value="F:electron transfer activity"/>
    <property type="evidence" value="ECO:0007669"/>
    <property type="project" value="InterPro"/>
</dbReference>
<evidence type="ECO:0000313" key="6">
    <source>
        <dbReference type="EMBL" id="QLG29968.1"/>
    </source>
</evidence>
<keyword evidence="4" id="KW-0411">Iron-sulfur</keyword>
<dbReference type="PANTHER" id="PTHR43034:SF2">
    <property type="entry name" value="ION-TRANSLOCATING OXIDOREDUCTASE COMPLEX SUBUNIT C"/>
    <property type="match status" value="1"/>
</dbReference>
<dbReference type="EMBL" id="CP058531">
    <property type="protein sequence ID" value="QLG29968.1"/>
    <property type="molecule type" value="Genomic_DNA"/>
</dbReference>
<proteinExistence type="predicted"/>
<keyword evidence="3" id="KW-0408">Iron</keyword>
<dbReference type="OrthoDB" id="297477at2157"/>
<dbReference type="InterPro" id="IPR037225">
    <property type="entry name" value="Nuo51_FMN-bd_sf"/>
</dbReference>
<keyword evidence="2" id="KW-0479">Metal-binding</keyword>
<dbReference type="GO" id="GO:0016020">
    <property type="term" value="C:membrane"/>
    <property type="evidence" value="ECO:0007669"/>
    <property type="project" value="InterPro"/>
</dbReference>
<name>A0A7D5GHI5_9EURY</name>
<dbReference type="AlphaFoldDB" id="A0A7D5GHI5"/>
<dbReference type="SUPFAM" id="SSF142019">
    <property type="entry name" value="Nqo1 FMN-binding domain-like"/>
    <property type="match status" value="1"/>
</dbReference>
<accession>A0A7D5GHI5</accession>
<dbReference type="GO" id="GO:0051539">
    <property type="term" value="F:4 iron, 4 sulfur cluster binding"/>
    <property type="evidence" value="ECO:0007669"/>
    <property type="project" value="UniProtKB-KW"/>
</dbReference>